<dbReference type="InterPro" id="IPR025841">
    <property type="entry name" value="CP_ATPgrasp_2"/>
</dbReference>
<sequence>MQPVLNQLYFSDRYNELLDSAGSSRPHWQAMIEQLQHEEPAVMRKRIEAVQRQIRDNGVTYNVYADTHGVQRPWDLDVLPLIIPQEEWQHIAASVAQRATLLNQILLDIYGPQQLLSSGQLPPGLIYGHNGFLTPCVGMSHDDDVALHSYAVDIARAPNGQWWVVSDRTQAPTGAGYALENRTIISSAFPELFRDLNIERLSGFFASMRDSLAHWGHRVAARQAAAVPGITPLGAGEPPLVVILTPGPYNETYHEQSFLAGYLGYPLVQGSDLTVRNGVVWLKTIAGLQPVHAIVRRIDDDYCDPLELNAESLLGVAGLTEVARCGHVLIANALGANLLQSGALLGFLPGLCQSLLGEDLRMPSVATWWCGEPTALAYVIANLDFLVIKPAYPQVQSSPIFGEDLNATQKETLIAKLRAQPDHYIAQERVDISHAPVLVSHHQPQLSSLAVSVRVYAFATPNGYAVMPGGLARVASGKDDRVVTMQRGGTSKDTWVLSSHSQAPFSLLRKTTSSKDLVRENTYLSSRMAENLFWYGRYCVRHLQKAIMLRATIRTLLDYSAEARAGEWPTMQGLCQWFALLPTGDDEEDEDVLWQPWSDDEIEPLLIKAVFAQQSSSLATSVQQLFQQAFNLRERISNDHWRTVNQLSRQFITRHPHPSLQDAMSQIELAINHFVTLTGFAMDWMTRDLGWRFMSLGRRIERLQFMCMLLSRALEMPQHSNLEWLLQVTNNLVTYRARYASQPEWLPVLDLLLTDAHNPNSIVFQIKGLVKYLQEMDAQDSAGGIATELNDCWQSLMALDPDQTFAPGNMTLAAWLDQTYTVTLHLSDRLSLRFFSYTSMHASSGY</sequence>
<dbReference type="Gene3D" id="3.30.1490.270">
    <property type="match status" value="1"/>
</dbReference>
<feature type="domain" description="Circularly permuted ATP-grasp type 2" evidence="2">
    <location>
        <begin position="80"/>
        <end position="475"/>
    </location>
</feature>
<organism evidence="3 4">
    <name type="scientific">Methylophilus aquaticus</name>
    <dbReference type="NCBI Taxonomy" id="1971610"/>
    <lineage>
        <taxon>Bacteria</taxon>
        <taxon>Pseudomonadati</taxon>
        <taxon>Pseudomonadota</taxon>
        <taxon>Betaproteobacteria</taxon>
        <taxon>Nitrosomonadales</taxon>
        <taxon>Methylophilaceae</taxon>
        <taxon>Methylophilus</taxon>
    </lineage>
</organism>
<feature type="domain" description="DUF403" evidence="1">
    <location>
        <begin position="524"/>
        <end position="835"/>
    </location>
</feature>
<evidence type="ECO:0000259" key="1">
    <source>
        <dbReference type="Pfam" id="PF04168"/>
    </source>
</evidence>
<accession>A0ABT9JUS4</accession>
<protein>
    <submittedName>
        <fullName evidence="3">Circularly permuted type 2 ATP-grasp protein</fullName>
    </submittedName>
</protein>
<evidence type="ECO:0000313" key="4">
    <source>
        <dbReference type="Proteomes" id="UP001225906"/>
    </source>
</evidence>
<name>A0ABT9JUS4_9PROT</name>
<dbReference type="InterPro" id="IPR007296">
    <property type="entry name" value="DUF403"/>
</dbReference>
<dbReference type="PANTHER" id="PTHR34595:SF2">
    <property type="entry name" value="BLR2978 PROTEIN"/>
    <property type="match status" value="1"/>
</dbReference>
<dbReference type="EMBL" id="JAVCAP010000015">
    <property type="protein sequence ID" value="MDP8567850.1"/>
    <property type="molecule type" value="Genomic_DNA"/>
</dbReference>
<evidence type="ECO:0000313" key="3">
    <source>
        <dbReference type="EMBL" id="MDP8567850.1"/>
    </source>
</evidence>
<reference evidence="4" key="1">
    <citation type="journal article" date="2019" name="Int. J. Syst. Evol. Microbiol.">
        <title>The Global Catalogue of Microorganisms (GCM) 10K type strain sequencing project: providing services to taxonomists for standard genome sequencing and annotation.</title>
        <authorList>
            <consortium name="The Broad Institute Genomics Platform"/>
            <consortium name="The Broad Institute Genome Sequencing Center for Infectious Disease"/>
            <person name="Wu L."/>
            <person name="Ma J."/>
        </authorList>
    </citation>
    <scope>NUCLEOTIDE SEQUENCE [LARGE SCALE GENOMIC DNA]</scope>
    <source>
        <strain evidence="4">VKM B-3159</strain>
    </source>
</reference>
<dbReference type="Gene3D" id="3.40.50.11290">
    <property type="match status" value="1"/>
</dbReference>
<dbReference type="PANTHER" id="PTHR34595">
    <property type="entry name" value="BLR5612 PROTEIN"/>
    <property type="match status" value="1"/>
</dbReference>
<dbReference type="Pfam" id="PF04168">
    <property type="entry name" value="Alpha-E"/>
    <property type="match status" value="1"/>
</dbReference>
<dbReference type="Proteomes" id="UP001225906">
    <property type="component" value="Unassembled WGS sequence"/>
</dbReference>
<proteinExistence type="predicted"/>
<comment type="caution">
    <text evidence="3">The sequence shown here is derived from an EMBL/GenBank/DDBJ whole genome shotgun (WGS) entry which is preliminary data.</text>
</comment>
<dbReference type="InterPro" id="IPR051680">
    <property type="entry name" value="ATP-dep_Glu-Cys_Ligase-2"/>
</dbReference>
<dbReference type="Pfam" id="PF14403">
    <property type="entry name" value="CP_ATPgrasp_2"/>
    <property type="match status" value="1"/>
</dbReference>
<dbReference type="SUPFAM" id="SSF56059">
    <property type="entry name" value="Glutathione synthetase ATP-binding domain-like"/>
    <property type="match status" value="1"/>
</dbReference>
<evidence type="ECO:0000259" key="2">
    <source>
        <dbReference type="Pfam" id="PF14403"/>
    </source>
</evidence>
<keyword evidence="4" id="KW-1185">Reference proteome</keyword>
<dbReference type="RefSeq" id="WP_306389573.1">
    <property type="nucleotide sequence ID" value="NZ_JAVCAP010000015.1"/>
</dbReference>
<gene>
    <name evidence="3" type="ORF">Q9291_08300</name>
</gene>